<accession>A0ABR1K610</accession>
<comment type="subcellular location">
    <subcellularLocation>
        <location evidence="1">Membrane</location>
    </subcellularLocation>
</comment>
<feature type="transmembrane region" description="Helical" evidence="6">
    <location>
        <begin position="205"/>
        <end position="227"/>
    </location>
</feature>
<organism evidence="8 9">
    <name type="scientific">Marasmiellus scandens</name>
    <dbReference type="NCBI Taxonomy" id="2682957"/>
    <lineage>
        <taxon>Eukaryota</taxon>
        <taxon>Fungi</taxon>
        <taxon>Dikarya</taxon>
        <taxon>Basidiomycota</taxon>
        <taxon>Agaricomycotina</taxon>
        <taxon>Agaricomycetes</taxon>
        <taxon>Agaricomycetidae</taxon>
        <taxon>Agaricales</taxon>
        <taxon>Marasmiineae</taxon>
        <taxon>Omphalotaceae</taxon>
        <taxon>Marasmiellus</taxon>
    </lineage>
</organism>
<dbReference type="PANTHER" id="PTHR31323:SF15">
    <property type="entry name" value="MECHANOSENSITIVE ION CHANNEL PROTEIN MSY1"/>
    <property type="match status" value="1"/>
</dbReference>
<comment type="caution">
    <text evidence="8">The sequence shown here is derived from an EMBL/GenBank/DDBJ whole genome shotgun (WGS) entry which is preliminary data.</text>
</comment>
<dbReference type="PANTHER" id="PTHR31323">
    <property type="entry name" value="MECHANOSENSITIVE ION CHANNEL PROTEIN MSY2"/>
    <property type="match status" value="1"/>
</dbReference>
<dbReference type="EMBL" id="JBANRG010000001">
    <property type="protein sequence ID" value="KAK7472582.1"/>
    <property type="molecule type" value="Genomic_DNA"/>
</dbReference>
<evidence type="ECO:0000256" key="4">
    <source>
        <dbReference type="ARBA" id="ARBA00023136"/>
    </source>
</evidence>
<feature type="region of interest" description="Disordered" evidence="5">
    <location>
        <begin position="741"/>
        <end position="781"/>
    </location>
</feature>
<feature type="compositionally biased region" description="Polar residues" evidence="5">
    <location>
        <begin position="15"/>
        <end position="34"/>
    </location>
</feature>
<dbReference type="InterPro" id="IPR010920">
    <property type="entry name" value="LSM_dom_sf"/>
</dbReference>
<keyword evidence="3 6" id="KW-1133">Transmembrane helix</keyword>
<feature type="domain" description="EF-hand" evidence="7">
    <location>
        <begin position="409"/>
        <end position="444"/>
    </location>
</feature>
<evidence type="ECO:0000256" key="3">
    <source>
        <dbReference type="ARBA" id="ARBA00022989"/>
    </source>
</evidence>
<dbReference type="Pfam" id="PF00924">
    <property type="entry name" value="MS_channel_2nd"/>
    <property type="match status" value="1"/>
</dbReference>
<dbReference type="InterPro" id="IPR002048">
    <property type="entry name" value="EF_hand_dom"/>
</dbReference>
<evidence type="ECO:0000256" key="6">
    <source>
        <dbReference type="SAM" id="Phobius"/>
    </source>
</evidence>
<evidence type="ECO:0000259" key="7">
    <source>
        <dbReference type="PROSITE" id="PS50222"/>
    </source>
</evidence>
<feature type="transmembrane region" description="Helical" evidence="6">
    <location>
        <begin position="498"/>
        <end position="520"/>
    </location>
</feature>
<evidence type="ECO:0000256" key="5">
    <source>
        <dbReference type="SAM" id="MobiDB-lite"/>
    </source>
</evidence>
<feature type="transmembrane region" description="Helical" evidence="6">
    <location>
        <begin position="465"/>
        <end position="486"/>
    </location>
</feature>
<evidence type="ECO:0000313" key="8">
    <source>
        <dbReference type="EMBL" id="KAK7472582.1"/>
    </source>
</evidence>
<keyword evidence="9" id="KW-1185">Reference proteome</keyword>
<dbReference type="Gene3D" id="2.30.30.60">
    <property type="match status" value="1"/>
</dbReference>
<dbReference type="SUPFAM" id="SSF50182">
    <property type="entry name" value="Sm-like ribonucleoproteins"/>
    <property type="match status" value="1"/>
</dbReference>
<dbReference type="Pfam" id="PF25886">
    <property type="entry name" value="Msy1"/>
    <property type="match status" value="1"/>
</dbReference>
<evidence type="ECO:0000256" key="1">
    <source>
        <dbReference type="ARBA" id="ARBA00004370"/>
    </source>
</evidence>
<keyword evidence="4 6" id="KW-0472">Membrane</keyword>
<gene>
    <name evidence="8" type="ORF">VKT23_000695</name>
</gene>
<reference evidence="8 9" key="1">
    <citation type="submission" date="2024-01" db="EMBL/GenBank/DDBJ databases">
        <title>A draft genome for the cacao thread blight pathogen Marasmiellus scandens.</title>
        <authorList>
            <person name="Baruah I.K."/>
            <person name="Leung J."/>
            <person name="Bukari Y."/>
            <person name="Amoako-Attah I."/>
            <person name="Meinhardt L.W."/>
            <person name="Bailey B.A."/>
            <person name="Cohen S.P."/>
        </authorList>
    </citation>
    <scope>NUCLEOTIDE SEQUENCE [LARGE SCALE GENOMIC DNA]</scope>
    <source>
        <strain evidence="8 9">GH-19</strain>
    </source>
</reference>
<feature type="transmembrane region" description="Helical" evidence="6">
    <location>
        <begin position="121"/>
        <end position="144"/>
    </location>
</feature>
<evidence type="ECO:0000313" key="9">
    <source>
        <dbReference type="Proteomes" id="UP001498398"/>
    </source>
</evidence>
<feature type="transmembrane region" description="Helical" evidence="6">
    <location>
        <begin position="247"/>
        <end position="268"/>
    </location>
</feature>
<feature type="transmembrane region" description="Helical" evidence="6">
    <location>
        <begin position="164"/>
        <end position="184"/>
    </location>
</feature>
<proteinExistence type="predicted"/>
<evidence type="ECO:0000256" key="2">
    <source>
        <dbReference type="ARBA" id="ARBA00022692"/>
    </source>
</evidence>
<protein>
    <recommendedName>
        <fullName evidence="7">EF-hand domain-containing protein</fullName>
    </recommendedName>
</protein>
<sequence>MTEYRYNLADHDPSLSLSSMYPPNASQSSLPLNSSRRKVHLADDSISSTPVSDEGPMNMPRPQAHNRPGHIQRNSSWDILGGFKRFEHEYEEFDTRHASENHLAFAEGDIPQNRFSKFYHYLLNVSIVTRWILFIVPVLAILWIPGILQLTTFPKAEVWAVPLLWWSIWLSVVWGGWWGSLAVARVLPSIIRATVGVIAVSTRKYIDWAGALHRYVALFAWTLGIWVSWNPLVDNRQRDDASDKSRHIIDLLGKLLFGFYLCAAVLLFEKFSIQWIAGKFHERSYAERIADQKFAVRSLVTLYRNSSDIPGRSDTLKAADNSKQNGKKIFKRALKGVRVAATTTTTALGNVASEIAGSSVLQPNSPQAMVKTALESANKSRLLARRLFYSFVKPGHEYLLPDDIARFFPTREEADKVFSLFDRDGNGDASRSEVELACMDFHREQLSIEHSMQDLDSAVGRLDNIFMSLYVIIAALIIAVCLEAQFTNLVASAGTLVLGLSWLIGGSLTEVLTSIIFLFIKHPFDVGDRITLKEEGFTIKEIRLLSTILLDEHGAYVQAPNNELNTMFIQNIRRSPPMSETFTFDVSFDTNFDHLETLRSKMLQFLSDNRRDYLYSFDVSVVDFPEQEKITLSADIKYKSNWQQGALKARRRNKWICALKEALVEIGIYGPKGDPDKPETPVKYTKIPWEEVKDGEQRAAKRVSMPAPPGGWHLSDQNAGMHDSSDNVFDDTNELHLTTPIQGYSPPRHPGDGSMTSEVSVPAPPGLPTTMPSIVTMPSLPEASASRGDYFEMAERR</sequence>
<dbReference type="InterPro" id="IPR006685">
    <property type="entry name" value="MscS_channel_2nd"/>
</dbReference>
<dbReference type="InterPro" id="IPR023408">
    <property type="entry name" value="MscS_beta-dom_sf"/>
</dbReference>
<dbReference type="PROSITE" id="PS50222">
    <property type="entry name" value="EF_HAND_2"/>
    <property type="match status" value="1"/>
</dbReference>
<keyword evidence="2 6" id="KW-0812">Transmembrane</keyword>
<dbReference type="InterPro" id="IPR058650">
    <property type="entry name" value="Msy1/2-like"/>
</dbReference>
<dbReference type="Proteomes" id="UP001498398">
    <property type="component" value="Unassembled WGS sequence"/>
</dbReference>
<name>A0ABR1K610_9AGAR</name>
<feature type="region of interest" description="Disordered" evidence="5">
    <location>
        <begin position="1"/>
        <end position="73"/>
    </location>
</feature>